<sequence>MNRYTWQQIRRTALVLSCAAYFTTLAVIGQVADGDPAPELPTRLVEAAR</sequence>
<keyword evidence="3" id="KW-1185">Reference proteome</keyword>
<dbReference type="EMBL" id="JACEOG010000001">
    <property type="protein sequence ID" value="MBA4606903.1"/>
    <property type="molecule type" value="Genomic_DNA"/>
</dbReference>
<evidence type="ECO:0000313" key="2">
    <source>
        <dbReference type="EMBL" id="MBA4606903.1"/>
    </source>
</evidence>
<feature type="transmembrane region" description="Helical" evidence="1">
    <location>
        <begin position="12"/>
        <end position="32"/>
    </location>
</feature>
<dbReference type="RefSeq" id="WP_181752573.1">
    <property type="nucleotide sequence ID" value="NZ_DAMCVE010000004.1"/>
</dbReference>
<accession>A0A838XIX9</accession>
<dbReference type="AlphaFoldDB" id="A0A838XIX9"/>
<name>A0A838XIX9_9ACTN</name>
<evidence type="ECO:0000313" key="3">
    <source>
        <dbReference type="Proteomes" id="UP000550354"/>
    </source>
</evidence>
<dbReference type="Proteomes" id="UP000550354">
    <property type="component" value="Unassembled WGS sequence"/>
</dbReference>
<proteinExistence type="predicted"/>
<evidence type="ECO:0000256" key="1">
    <source>
        <dbReference type="SAM" id="Phobius"/>
    </source>
</evidence>
<protein>
    <submittedName>
        <fullName evidence="2">Uncharacterized protein</fullName>
    </submittedName>
</protein>
<comment type="caution">
    <text evidence="2">The sequence shown here is derived from an EMBL/GenBank/DDBJ whole genome shotgun (WGS) entry which is preliminary data.</text>
</comment>
<keyword evidence="1" id="KW-1133">Transmembrane helix</keyword>
<reference evidence="2 3" key="1">
    <citation type="submission" date="2020-07" db="EMBL/GenBank/DDBJ databases">
        <title>Draft genome and description of Aeromicrobium phoceense strain Marseille-Q0843 isolated from healthy skin swab.</title>
        <authorList>
            <person name="Boxberger M."/>
            <person name="La Scola B."/>
        </authorList>
    </citation>
    <scope>NUCLEOTIDE SEQUENCE [LARGE SCALE GENOMIC DNA]</scope>
    <source>
        <strain evidence="2 3">Marseille-Q0843</strain>
    </source>
</reference>
<keyword evidence="1" id="KW-0472">Membrane</keyword>
<keyword evidence="1" id="KW-0812">Transmembrane</keyword>
<organism evidence="2 3">
    <name type="scientific">Aeromicrobium phoceense</name>
    <dbReference type="NCBI Taxonomy" id="2754045"/>
    <lineage>
        <taxon>Bacteria</taxon>
        <taxon>Bacillati</taxon>
        <taxon>Actinomycetota</taxon>
        <taxon>Actinomycetes</taxon>
        <taxon>Propionibacteriales</taxon>
        <taxon>Nocardioidaceae</taxon>
        <taxon>Aeromicrobium</taxon>
    </lineage>
</organism>
<gene>
    <name evidence="2" type="ORF">H1W00_00245</name>
</gene>